<dbReference type="Proteomes" id="UP000663879">
    <property type="component" value="Unassembled WGS sequence"/>
</dbReference>
<proteinExistence type="predicted"/>
<gene>
    <name evidence="2" type="ORF">OXX778_LOCUS10045</name>
</gene>
<dbReference type="EMBL" id="CAJNOC010001544">
    <property type="protein sequence ID" value="CAF0873395.1"/>
    <property type="molecule type" value="Genomic_DNA"/>
</dbReference>
<protein>
    <submittedName>
        <fullName evidence="2">Uncharacterized protein</fullName>
    </submittedName>
</protein>
<evidence type="ECO:0000313" key="2">
    <source>
        <dbReference type="EMBL" id="CAF0873395.1"/>
    </source>
</evidence>
<organism evidence="2 3">
    <name type="scientific">Brachionus calyciflorus</name>
    <dbReference type="NCBI Taxonomy" id="104777"/>
    <lineage>
        <taxon>Eukaryota</taxon>
        <taxon>Metazoa</taxon>
        <taxon>Spiralia</taxon>
        <taxon>Gnathifera</taxon>
        <taxon>Rotifera</taxon>
        <taxon>Eurotatoria</taxon>
        <taxon>Monogononta</taxon>
        <taxon>Pseudotrocha</taxon>
        <taxon>Ploima</taxon>
        <taxon>Brachionidae</taxon>
        <taxon>Brachionus</taxon>
    </lineage>
</organism>
<accession>A0A813XHW1</accession>
<feature type="region of interest" description="Disordered" evidence="1">
    <location>
        <begin position="50"/>
        <end position="91"/>
    </location>
</feature>
<evidence type="ECO:0000256" key="1">
    <source>
        <dbReference type="SAM" id="MobiDB-lite"/>
    </source>
</evidence>
<feature type="compositionally biased region" description="Polar residues" evidence="1">
    <location>
        <begin position="60"/>
        <end position="88"/>
    </location>
</feature>
<name>A0A813XHW1_9BILA</name>
<keyword evidence="3" id="KW-1185">Reference proteome</keyword>
<comment type="caution">
    <text evidence="2">The sequence shown here is derived from an EMBL/GenBank/DDBJ whole genome shotgun (WGS) entry which is preliminary data.</text>
</comment>
<sequence>MGSHDHGLIKATDQLEKATIREEIKMEHGINLTPKQLEEEVSRRHKIKILEDKKKKTGAEKTQSNSENTNFRNLQSSPEINKFSSCEPNDSKNSKLFFPTPSLIRFNAICHQKSSVIMVKTINEHNEDPRSSTMSEEMVTDLISDLDPKNSNFLTIRKQELDKTNIQIPPPQQELLDSSRKLLNTNEHFELNCKKEVLYPIKKYGVIIKGPKIQDFSHDIHTRLNELNKCVRIKNPLLIQSVDTPDESYLKILVDNYEDFKKILGHWPANAFKAGFKVTPMSTSLQVSILNVDKTIDMDKKSLLAMDKKIWSSLLGKNIYTREFNT</sequence>
<feature type="compositionally biased region" description="Basic and acidic residues" evidence="1">
    <location>
        <begin position="50"/>
        <end position="59"/>
    </location>
</feature>
<evidence type="ECO:0000313" key="3">
    <source>
        <dbReference type="Proteomes" id="UP000663879"/>
    </source>
</evidence>
<reference evidence="2" key="1">
    <citation type="submission" date="2021-02" db="EMBL/GenBank/DDBJ databases">
        <authorList>
            <person name="Nowell W R."/>
        </authorList>
    </citation>
    <scope>NUCLEOTIDE SEQUENCE</scope>
    <source>
        <strain evidence="2">Ploen Becks lab</strain>
    </source>
</reference>
<dbReference type="AlphaFoldDB" id="A0A813XHW1"/>